<evidence type="ECO:0000313" key="6">
    <source>
        <dbReference type="Proteomes" id="UP000325440"/>
    </source>
</evidence>
<dbReference type="InterPro" id="IPR052728">
    <property type="entry name" value="O2_lipid_transport_reg"/>
</dbReference>
<organism evidence="5 6">
    <name type="scientific">Cinara cedri</name>
    <dbReference type="NCBI Taxonomy" id="506608"/>
    <lineage>
        <taxon>Eukaryota</taxon>
        <taxon>Metazoa</taxon>
        <taxon>Ecdysozoa</taxon>
        <taxon>Arthropoda</taxon>
        <taxon>Hexapoda</taxon>
        <taxon>Insecta</taxon>
        <taxon>Pterygota</taxon>
        <taxon>Neoptera</taxon>
        <taxon>Paraneoptera</taxon>
        <taxon>Hemiptera</taxon>
        <taxon>Sternorrhyncha</taxon>
        <taxon>Aphidomorpha</taxon>
        <taxon>Aphidoidea</taxon>
        <taxon>Aphididae</taxon>
        <taxon>Lachninae</taxon>
        <taxon>Cinara</taxon>
    </lineage>
</organism>
<dbReference type="Pfam" id="PF20146">
    <property type="entry name" value="NRF"/>
    <property type="match status" value="1"/>
</dbReference>
<keyword evidence="2" id="KW-0472">Membrane</keyword>
<feature type="domain" description="Nose resistant-to-fluoxetine protein N-terminal" evidence="4">
    <location>
        <begin position="110"/>
        <end position="262"/>
    </location>
</feature>
<keyword evidence="5" id="KW-0808">Transferase</keyword>
<dbReference type="PANTHER" id="PTHR11161">
    <property type="entry name" value="O-ACYLTRANSFERASE"/>
    <property type="match status" value="1"/>
</dbReference>
<proteinExistence type="predicted"/>
<feature type="transmembrane region" description="Helical" evidence="2">
    <location>
        <begin position="339"/>
        <end position="361"/>
    </location>
</feature>
<keyword evidence="2" id="KW-1133">Transmembrane helix</keyword>
<feature type="region of interest" description="Disordered" evidence="1">
    <location>
        <begin position="760"/>
        <end position="790"/>
    </location>
</feature>
<feature type="transmembrane region" description="Helical" evidence="2">
    <location>
        <begin position="633"/>
        <end position="657"/>
    </location>
</feature>
<dbReference type="GO" id="GO:0016747">
    <property type="term" value="F:acyltransferase activity, transferring groups other than amino-acyl groups"/>
    <property type="evidence" value="ECO:0007669"/>
    <property type="project" value="InterPro"/>
</dbReference>
<feature type="transmembrane region" description="Helical" evidence="2">
    <location>
        <begin position="273"/>
        <end position="299"/>
    </location>
</feature>
<feature type="signal peptide" evidence="3">
    <location>
        <begin position="1"/>
        <end position="21"/>
    </location>
</feature>
<dbReference type="InterPro" id="IPR002656">
    <property type="entry name" value="Acyl_transf_3_dom"/>
</dbReference>
<evidence type="ECO:0000256" key="2">
    <source>
        <dbReference type="SAM" id="Phobius"/>
    </source>
</evidence>
<name>A0A5E4NAT0_9HEMI</name>
<reference evidence="5 6" key="1">
    <citation type="submission" date="2019-08" db="EMBL/GenBank/DDBJ databases">
        <authorList>
            <person name="Alioto T."/>
            <person name="Alioto T."/>
            <person name="Gomez Garrido J."/>
        </authorList>
    </citation>
    <scope>NUCLEOTIDE SEQUENCE [LARGE SCALE GENOMIC DNA]</scope>
</reference>
<protein>
    <submittedName>
        <fullName evidence="5">Nose resistant-to-fluoxetine protein, N-terminal,Acyltransferase 3</fullName>
    </submittedName>
</protein>
<dbReference type="PANTHER" id="PTHR11161:SF4">
    <property type="entry name" value="DROP DEAD"/>
    <property type="match status" value="1"/>
</dbReference>
<accession>A0A5E4NAT0</accession>
<keyword evidence="6" id="KW-1185">Reference proteome</keyword>
<feature type="transmembrane region" description="Helical" evidence="2">
    <location>
        <begin position="677"/>
        <end position="694"/>
    </location>
</feature>
<feature type="chain" id="PRO_5023027486" evidence="3">
    <location>
        <begin position="22"/>
        <end position="790"/>
    </location>
</feature>
<dbReference type="AlphaFoldDB" id="A0A5E4NAT0"/>
<dbReference type="OrthoDB" id="10006435at2759"/>
<feature type="transmembrane region" description="Helical" evidence="2">
    <location>
        <begin position="426"/>
        <end position="448"/>
    </location>
</feature>
<feature type="transmembrane region" description="Helical" evidence="2">
    <location>
        <begin position="706"/>
        <end position="729"/>
    </location>
</feature>
<evidence type="ECO:0000256" key="3">
    <source>
        <dbReference type="SAM" id="SignalP"/>
    </source>
</evidence>
<feature type="transmembrane region" description="Helical" evidence="2">
    <location>
        <begin position="598"/>
        <end position="621"/>
    </location>
</feature>
<evidence type="ECO:0000259" key="4">
    <source>
        <dbReference type="SMART" id="SM00703"/>
    </source>
</evidence>
<keyword evidence="5" id="KW-0012">Acyltransferase</keyword>
<sequence>MHFSTRLTFFIYLSVLSTCTAFSDEPANSGRGGHQRNVSRYIPGDFERSSPDPTANSKDFSNINSNFHHNSSVSMIINSTDNHHRFPKTWVANLFYDALVNFTVMKTVGSSACQKQTQMYIRHLANDSLWAVQMSDSWSRYPNGILVGTTHQMGVYEECVEVHRPVRGKYCIPDVHLGTATGEDFGKPDGELPGNDHAWREILGFVDNDNRIHRDNVKFGICIPDSCTAADLEISLQKQFDKHFLPHRVKALVRVQSILCSTDKDEYPYDAGFYLTSSLVGSIFLFCCLSTAYHLIVIVRSNNNRGEKSYKMPEILNSFSIIRNGRDLIKYDKNNELNIFNGLKVITMVLVLFGHKFLYLIINPIMYGKMLERVYTVGPDFLLTCLNLVDPFFYITGYLVYVLLIRQFTKPATNWHQIPTVIAYKYLRILPSYVAVMLLTAFVIPHLGDGPFWASRIWPEAENCKNYWWANLLAVSNFIKVKNQCLIAGWYISCLLQLLVIGIVVVYVRAKNPRVGICVMVLLLCSSLITPFVMTYIYQVYGIIRIMLSFLESPDNSFEFSNMYRPFYLRGTPYYAGLLAGVTVEELKKRAVKFSPRIVYAGTIIISAICVWVQLYGAVFYDVNRPYSVLEQSLYATLSHCTWTVILFWVTLCHFTSGYGPIEKLFNNRLMVPLGRLSYAVYLVNITVMMMIESRQRAAVYPSKEFLINGWIFGAVRTYLIGGLLYLIVEAPSGLLIKTLLNEKFSGYAVRRKYSETNDRASSSAAAAEAKPRDVNGGVKIAEQKDSTRL</sequence>
<gene>
    <name evidence="5" type="ORF">CINCED_3A020213</name>
</gene>
<evidence type="ECO:0000256" key="1">
    <source>
        <dbReference type="SAM" id="MobiDB-lite"/>
    </source>
</evidence>
<evidence type="ECO:0000313" key="5">
    <source>
        <dbReference type="EMBL" id="VVC41806.1"/>
    </source>
</evidence>
<keyword evidence="2" id="KW-0812">Transmembrane</keyword>
<keyword evidence="3" id="KW-0732">Signal</keyword>
<dbReference type="SMART" id="SM00703">
    <property type="entry name" value="NRF"/>
    <property type="match status" value="1"/>
</dbReference>
<feature type="transmembrane region" description="Helical" evidence="2">
    <location>
        <begin position="381"/>
        <end position="405"/>
    </location>
</feature>
<feature type="transmembrane region" description="Helical" evidence="2">
    <location>
        <begin position="515"/>
        <end position="538"/>
    </location>
</feature>
<feature type="transmembrane region" description="Helical" evidence="2">
    <location>
        <begin position="488"/>
        <end position="508"/>
    </location>
</feature>
<dbReference type="InterPro" id="IPR006621">
    <property type="entry name" value="Nose-resist-to-fluoxetine_N"/>
</dbReference>
<dbReference type="Pfam" id="PF01757">
    <property type="entry name" value="Acyl_transf_3"/>
    <property type="match status" value="1"/>
</dbReference>
<dbReference type="Proteomes" id="UP000325440">
    <property type="component" value="Unassembled WGS sequence"/>
</dbReference>
<feature type="region of interest" description="Disordered" evidence="1">
    <location>
        <begin position="26"/>
        <end position="58"/>
    </location>
</feature>
<dbReference type="EMBL" id="CABPRJ010001927">
    <property type="protein sequence ID" value="VVC41806.1"/>
    <property type="molecule type" value="Genomic_DNA"/>
</dbReference>